<feature type="domain" description="Inner membrane component" evidence="2">
    <location>
        <begin position="4"/>
        <end position="54"/>
    </location>
</feature>
<sequence length="122" mass="13194">MSCLGNIIWFIFGGFIGGVTWLLAGILWCITIVGIPIGLQCFKLAGLSFWPFGKDVVYSTSSVSFIVNILWLIFSGFWLAVGHCVSGIILCVTIIGIPFGMQSFKLAKLALMPFGAQVVTVK</sequence>
<dbReference type="AlphaFoldDB" id="A0A1E5GW01"/>
<comment type="caution">
    <text evidence="3">The sequence shown here is derived from an EMBL/GenBank/DDBJ whole genome shotgun (WGS) entry which is preliminary data.</text>
</comment>
<dbReference type="NCBIfam" id="NF008740">
    <property type="entry name" value="PRK11770.1-2"/>
    <property type="match status" value="1"/>
</dbReference>
<feature type="domain" description="Inner membrane component" evidence="2">
    <location>
        <begin position="66"/>
        <end position="115"/>
    </location>
</feature>
<keyword evidence="4" id="KW-1185">Reference proteome</keyword>
<evidence type="ECO:0000313" key="3">
    <source>
        <dbReference type="EMBL" id="OEG16883.1"/>
    </source>
</evidence>
<feature type="transmembrane region" description="Helical" evidence="1">
    <location>
        <begin position="6"/>
        <end position="35"/>
    </location>
</feature>
<accession>A0A1E5GW01</accession>
<gene>
    <name evidence="3" type="ORF">BCR25_04605</name>
</gene>
<dbReference type="EMBL" id="MIJY01000012">
    <property type="protein sequence ID" value="OEG16883.1"/>
    <property type="molecule type" value="Genomic_DNA"/>
</dbReference>
<reference evidence="4" key="1">
    <citation type="submission" date="2016-09" db="EMBL/GenBank/DDBJ databases">
        <authorList>
            <person name="Gulvik C.A."/>
        </authorList>
    </citation>
    <scope>NUCLEOTIDE SEQUENCE [LARGE SCALE GENOMIC DNA]</scope>
    <source>
        <strain evidence="4">LMG 8895</strain>
    </source>
</reference>
<dbReference type="PANTHER" id="PTHR42903">
    <property type="entry name" value="INNER MEMBRANE PROTEIN YCCF"/>
    <property type="match status" value="1"/>
</dbReference>
<evidence type="ECO:0000259" key="2">
    <source>
        <dbReference type="Pfam" id="PF03733"/>
    </source>
</evidence>
<dbReference type="GO" id="GO:0005886">
    <property type="term" value="C:plasma membrane"/>
    <property type="evidence" value="ECO:0007669"/>
    <property type="project" value="TreeGrafter"/>
</dbReference>
<feature type="transmembrane region" description="Helical" evidence="1">
    <location>
        <begin position="56"/>
        <end position="74"/>
    </location>
</feature>
<dbReference type="OrthoDB" id="9790567at2"/>
<dbReference type="Proteomes" id="UP000095094">
    <property type="component" value="Unassembled WGS sequence"/>
</dbReference>
<proteinExistence type="predicted"/>
<keyword evidence="1" id="KW-1133">Transmembrane helix</keyword>
<feature type="transmembrane region" description="Helical" evidence="1">
    <location>
        <begin position="80"/>
        <end position="101"/>
    </location>
</feature>
<keyword evidence="1" id="KW-0812">Transmembrane</keyword>
<name>A0A1E5GW01_9ENTE</name>
<organism evidence="3 4">
    <name type="scientific">Enterococcus termitis</name>
    <dbReference type="NCBI Taxonomy" id="332950"/>
    <lineage>
        <taxon>Bacteria</taxon>
        <taxon>Bacillati</taxon>
        <taxon>Bacillota</taxon>
        <taxon>Bacilli</taxon>
        <taxon>Lactobacillales</taxon>
        <taxon>Enterococcaceae</taxon>
        <taxon>Enterococcus</taxon>
    </lineage>
</organism>
<dbReference type="PANTHER" id="PTHR42903:SF1">
    <property type="entry name" value="INNER MEMBRANE PROTEIN YCCF"/>
    <property type="match status" value="1"/>
</dbReference>
<dbReference type="Pfam" id="PF03733">
    <property type="entry name" value="YccF"/>
    <property type="match status" value="2"/>
</dbReference>
<protein>
    <recommendedName>
        <fullName evidence="2">Inner membrane component domain-containing protein</fullName>
    </recommendedName>
</protein>
<dbReference type="InterPro" id="IPR005185">
    <property type="entry name" value="YccF"/>
</dbReference>
<dbReference type="InterPro" id="IPR052937">
    <property type="entry name" value="Inner_membrane_protein"/>
</dbReference>
<dbReference type="InterPro" id="IPR031308">
    <property type="entry name" value="UCP028777"/>
</dbReference>
<keyword evidence="1" id="KW-0472">Membrane</keyword>
<evidence type="ECO:0000313" key="4">
    <source>
        <dbReference type="Proteomes" id="UP000095094"/>
    </source>
</evidence>
<evidence type="ECO:0000256" key="1">
    <source>
        <dbReference type="SAM" id="Phobius"/>
    </source>
</evidence>
<dbReference type="RefSeq" id="WP_069663278.1">
    <property type="nucleotide sequence ID" value="NZ_JBHUJJ010000001.1"/>
</dbReference>
<dbReference type="PIRSF" id="PIRSF028777">
    <property type="entry name" value="UCP028777"/>
    <property type="match status" value="1"/>
</dbReference>